<evidence type="ECO:0000313" key="2">
    <source>
        <dbReference type="Proteomes" id="UP000663882"/>
    </source>
</evidence>
<reference evidence="1" key="1">
    <citation type="submission" date="2021-02" db="EMBL/GenBank/DDBJ databases">
        <authorList>
            <person name="Nowell W R."/>
        </authorList>
    </citation>
    <scope>NUCLEOTIDE SEQUENCE</scope>
</reference>
<accession>A0A815IMR3</accession>
<dbReference type="Proteomes" id="UP000663882">
    <property type="component" value="Unassembled WGS sequence"/>
</dbReference>
<dbReference type="OrthoDB" id="9986327at2759"/>
<comment type="caution">
    <text evidence="1">The sequence shown here is derived from an EMBL/GenBank/DDBJ whole genome shotgun (WGS) entry which is preliminary data.</text>
</comment>
<evidence type="ECO:0000313" key="1">
    <source>
        <dbReference type="EMBL" id="CAF1370594.1"/>
    </source>
</evidence>
<dbReference type="AlphaFoldDB" id="A0A815IMR3"/>
<sequence>MATNTNISTDQPAPSSRNRLVFVYNADSGFLNMLKDWTHKIVRPSTYNCRLCALTYGNTGMHKKWHAFISDLSFDTVFLHRDEFGKEYPSLKDTPLPCIFVEQKHDKHMKVILDAETINKQQTLYQLTETCTRSIKNYIEHE</sequence>
<dbReference type="EMBL" id="CAJNOO010004153">
    <property type="protein sequence ID" value="CAF1370594.1"/>
    <property type="molecule type" value="Genomic_DNA"/>
</dbReference>
<evidence type="ECO:0008006" key="3">
    <source>
        <dbReference type="Google" id="ProtNLM"/>
    </source>
</evidence>
<organism evidence="1 2">
    <name type="scientific">Rotaria sordida</name>
    <dbReference type="NCBI Taxonomy" id="392033"/>
    <lineage>
        <taxon>Eukaryota</taxon>
        <taxon>Metazoa</taxon>
        <taxon>Spiralia</taxon>
        <taxon>Gnathifera</taxon>
        <taxon>Rotifera</taxon>
        <taxon>Eurotatoria</taxon>
        <taxon>Bdelloidea</taxon>
        <taxon>Philodinida</taxon>
        <taxon>Philodinidae</taxon>
        <taxon>Rotaria</taxon>
    </lineage>
</organism>
<protein>
    <recommendedName>
        <fullName evidence="3">GTPase</fullName>
    </recommendedName>
</protein>
<name>A0A815IMR3_9BILA</name>
<proteinExistence type="predicted"/>
<gene>
    <name evidence="1" type="ORF">RFH988_LOCUS33318</name>
</gene>